<reference evidence="3" key="1">
    <citation type="submission" date="2020-05" db="EMBL/GenBank/DDBJ databases">
        <title>Mycena genomes resolve the evolution of fungal bioluminescence.</title>
        <authorList>
            <person name="Tsai I.J."/>
        </authorList>
    </citation>
    <scope>NUCLEOTIDE SEQUENCE</scope>
    <source>
        <strain evidence="3">160909Yilan</strain>
    </source>
</reference>
<dbReference type="Proteomes" id="UP000623467">
    <property type="component" value="Unassembled WGS sequence"/>
</dbReference>
<evidence type="ECO:0000256" key="1">
    <source>
        <dbReference type="SAM" id="MobiDB-lite"/>
    </source>
</evidence>
<name>A0A8H6X3P3_9AGAR</name>
<keyword evidence="3" id="KW-0418">Kinase</keyword>
<dbReference type="OrthoDB" id="3270233at2759"/>
<dbReference type="GO" id="GO:0016301">
    <property type="term" value="F:kinase activity"/>
    <property type="evidence" value="ECO:0007669"/>
    <property type="project" value="UniProtKB-KW"/>
</dbReference>
<dbReference type="EMBL" id="JACAZH010000051">
    <property type="protein sequence ID" value="KAF7333885.1"/>
    <property type="molecule type" value="Genomic_DNA"/>
</dbReference>
<evidence type="ECO:0000256" key="2">
    <source>
        <dbReference type="SAM" id="Phobius"/>
    </source>
</evidence>
<dbReference type="Gene3D" id="1.10.510.10">
    <property type="entry name" value="Transferase(Phosphotransferase) domain 1"/>
    <property type="match status" value="1"/>
</dbReference>
<gene>
    <name evidence="3" type="ORF">MSAN_02401100</name>
</gene>
<organism evidence="3 4">
    <name type="scientific">Mycena sanguinolenta</name>
    <dbReference type="NCBI Taxonomy" id="230812"/>
    <lineage>
        <taxon>Eukaryota</taxon>
        <taxon>Fungi</taxon>
        <taxon>Dikarya</taxon>
        <taxon>Basidiomycota</taxon>
        <taxon>Agaricomycotina</taxon>
        <taxon>Agaricomycetes</taxon>
        <taxon>Agaricomycetidae</taxon>
        <taxon>Agaricales</taxon>
        <taxon>Marasmiineae</taxon>
        <taxon>Mycenaceae</taxon>
        <taxon>Mycena</taxon>
    </lineage>
</organism>
<feature type="region of interest" description="Disordered" evidence="1">
    <location>
        <begin position="23"/>
        <end position="43"/>
    </location>
</feature>
<dbReference type="SUPFAM" id="SSF56112">
    <property type="entry name" value="Protein kinase-like (PK-like)"/>
    <property type="match status" value="1"/>
</dbReference>
<keyword evidence="2" id="KW-0812">Transmembrane</keyword>
<keyword evidence="4" id="KW-1185">Reference proteome</keyword>
<keyword evidence="2" id="KW-1133">Transmembrane helix</keyword>
<protein>
    <submittedName>
        <fullName evidence="3">Kinase-like protein</fullName>
    </submittedName>
</protein>
<keyword evidence="3" id="KW-0808">Transferase</keyword>
<accession>A0A8H6X3P3</accession>
<keyword evidence="2" id="KW-0472">Membrane</keyword>
<feature type="transmembrane region" description="Helical" evidence="2">
    <location>
        <begin position="543"/>
        <end position="565"/>
    </location>
</feature>
<sequence length="570" mass="64496">MQKDWDSSDQVLSYWALFGNERHPPPEDKCPSMSLADKGHGSQGRLTRTVKRAQMDAFIHQMPGGQTLDITFVKNVLSSTGPILDGSNSVDWQWKKLPSGVSRTMHSEQGCYSYLAWSVYRPAAHAVTAVISELYEPGSVPLELERFSRAQIVHSMKNRGESDIVHLLQNEVDGDGDAAIENIYTVHEVKRARVLSVTEDNLETVNVLEHMCELANCDEGWEFRNKSQNTSKAADKGRLLLLQAMDELILYRVTHFVLSTESHYVLARLSDDSRDFLISRVYPICGSPTQSQDMVELVLFYTHATLNCRKPYETQVPVQRVAIPSFPPWIFQPKLGSLCINDLIIPAKLSDFVGDSRMYLPRKLSLRIDSFSGSASHDGEIVISFARLIFWLFEARAVAKTAYGQAACERLRREVEVYNALRSLQGVVIPTVFGLYRNELDGSVVLITTYGGRSLENFDVLGLNERRMLMSHVIRLHRSGVQHNDIEPRNILKSCRWGLVITDFDLASCDHKCEKTSCVELRHVAQRVGLDLETELAKAELSVITWFTLLLSTLCIFFVCTWFYIGFYIA</sequence>
<proteinExistence type="predicted"/>
<comment type="caution">
    <text evidence="3">The sequence shown here is derived from an EMBL/GenBank/DDBJ whole genome shotgun (WGS) entry which is preliminary data.</text>
</comment>
<dbReference type="AlphaFoldDB" id="A0A8H6X3P3"/>
<evidence type="ECO:0000313" key="3">
    <source>
        <dbReference type="EMBL" id="KAF7333885.1"/>
    </source>
</evidence>
<dbReference type="InterPro" id="IPR011009">
    <property type="entry name" value="Kinase-like_dom_sf"/>
</dbReference>
<evidence type="ECO:0000313" key="4">
    <source>
        <dbReference type="Proteomes" id="UP000623467"/>
    </source>
</evidence>